<feature type="region of interest" description="Disordered" evidence="3">
    <location>
        <begin position="13"/>
        <end position="291"/>
    </location>
</feature>
<dbReference type="AlphaFoldDB" id="A0A9P4LTK9"/>
<protein>
    <recommendedName>
        <fullName evidence="4">SAP domain-containing protein</fullName>
    </recommendedName>
</protein>
<dbReference type="GO" id="GO:0016973">
    <property type="term" value="P:poly(A)+ mRNA export from nucleus"/>
    <property type="evidence" value="ECO:0007669"/>
    <property type="project" value="TreeGrafter"/>
</dbReference>
<feature type="compositionally biased region" description="Basic and acidic residues" evidence="3">
    <location>
        <begin position="193"/>
        <end position="203"/>
    </location>
</feature>
<feature type="compositionally biased region" description="Basic and acidic residues" evidence="3">
    <location>
        <begin position="270"/>
        <end position="280"/>
    </location>
</feature>
<dbReference type="SMART" id="SM00513">
    <property type="entry name" value="SAP"/>
    <property type="match status" value="1"/>
</dbReference>
<dbReference type="InterPro" id="IPR052240">
    <property type="entry name" value="SAP_domain_ribonucleoprotein"/>
</dbReference>
<evidence type="ECO:0000313" key="5">
    <source>
        <dbReference type="EMBL" id="KAF2083897.1"/>
    </source>
</evidence>
<name>A0A9P4LTK9_9PEZI</name>
<feature type="compositionally biased region" description="Basic and acidic residues" evidence="3">
    <location>
        <begin position="13"/>
        <end position="39"/>
    </location>
</feature>
<keyword evidence="6" id="KW-1185">Reference proteome</keyword>
<dbReference type="InterPro" id="IPR003034">
    <property type="entry name" value="SAP_dom"/>
</dbReference>
<dbReference type="Pfam" id="PF18592">
    <property type="entry name" value="Tho1_MOS11_C"/>
    <property type="match status" value="1"/>
</dbReference>
<evidence type="ECO:0000313" key="6">
    <source>
        <dbReference type="Proteomes" id="UP000799776"/>
    </source>
</evidence>
<dbReference type="PROSITE" id="PS50800">
    <property type="entry name" value="SAP"/>
    <property type="match status" value="1"/>
</dbReference>
<feature type="compositionally biased region" description="Polar residues" evidence="3">
    <location>
        <begin position="118"/>
        <end position="129"/>
    </location>
</feature>
<proteinExistence type="inferred from homology"/>
<evidence type="ECO:0000256" key="2">
    <source>
        <dbReference type="ARBA" id="ARBA00046328"/>
    </source>
</evidence>
<dbReference type="PANTHER" id="PTHR46551">
    <property type="entry name" value="SAP DOMAIN-CONTAINING RIBONUCLEOPROTEIN"/>
    <property type="match status" value="1"/>
</dbReference>
<dbReference type="InterPro" id="IPR040746">
    <property type="entry name" value="THO1_MOS11_C"/>
</dbReference>
<organism evidence="5 6">
    <name type="scientific">Saccharata proteae CBS 121410</name>
    <dbReference type="NCBI Taxonomy" id="1314787"/>
    <lineage>
        <taxon>Eukaryota</taxon>
        <taxon>Fungi</taxon>
        <taxon>Dikarya</taxon>
        <taxon>Ascomycota</taxon>
        <taxon>Pezizomycotina</taxon>
        <taxon>Dothideomycetes</taxon>
        <taxon>Dothideomycetes incertae sedis</taxon>
        <taxon>Botryosphaeriales</taxon>
        <taxon>Saccharataceae</taxon>
        <taxon>Saccharata</taxon>
    </lineage>
</organism>
<evidence type="ECO:0000256" key="1">
    <source>
        <dbReference type="ARBA" id="ARBA00022553"/>
    </source>
</evidence>
<dbReference type="Gene3D" id="1.10.720.30">
    <property type="entry name" value="SAP domain"/>
    <property type="match status" value="1"/>
</dbReference>
<feature type="compositionally biased region" description="Polar residues" evidence="3">
    <location>
        <begin position="43"/>
        <end position="55"/>
    </location>
</feature>
<dbReference type="Pfam" id="PF02037">
    <property type="entry name" value="SAP"/>
    <property type="match status" value="1"/>
</dbReference>
<dbReference type="SUPFAM" id="SSF68906">
    <property type="entry name" value="SAP domain"/>
    <property type="match status" value="1"/>
</dbReference>
<dbReference type="InterPro" id="IPR036361">
    <property type="entry name" value="SAP_dom_sf"/>
</dbReference>
<accession>A0A9P4LTK9</accession>
<comment type="caution">
    <text evidence="5">The sequence shown here is derived from an EMBL/GenBank/DDBJ whole genome shotgun (WGS) entry which is preliminary data.</text>
</comment>
<reference evidence="5" key="1">
    <citation type="journal article" date="2020" name="Stud. Mycol.">
        <title>101 Dothideomycetes genomes: a test case for predicting lifestyles and emergence of pathogens.</title>
        <authorList>
            <person name="Haridas S."/>
            <person name="Albert R."/>
            <person name="Binder M."/>
            <person name="Bloem J."/>
            <person name="Labutti K."/>
            <person name="Salamov A."/>
            <person name="Andreopoulos B."/>
            <person name="Baker S."/>
            <person name="Barry K."/>
            <person name="Bills G."/>
            <person name="Bluhm B."/>
            <person name="Cannon C."/>
            <person name="Castanera R."/>
            <person name="Culley D."/>
            <person name="Daum C."/>
            <person name="Ezra D."/>
            <person name="Gonzalez J."/>
            <person name="Henrissat B."/>
            <person name="Kuo A."/>
            <person name="Liang C."/>
            <person name="Lipzen A."/>
            <person name="Lutzoni F."/>
            <person name="Magnuson J."/>
            <person name="Mondo S."/>
            <person name="Nolan M."/>
            <person name="Ohm R."/>
            <person name="Pangilinan J."/>
            <person name="Park H.-J."/>
            <person name="Ramirez L."/>
            <person name="Alfaro M."/>
            <person name="Sun H."/>
            <person name="Tritt A."/>
            <person name="Yoshinaga Y."/>
            <person name="Zwiers L.-H."/>
            <person name="Turgeon B."/>
            <person name="Goodwin S."/>
            <person name="Spatafora J."/>
            <person name="Crous P."/>
            <person name="Grigoriev I."/>
        </authorList>
    </citation>
    <scope>NUCLEOTIDE SEQUENCE</scope>
    <source>
        <strain evidence="5">CBS 121410</strain>
    </source>
</reference>
<feature type="compositionally biased region" description="Low complexity" evidence="3">
    <location>
        <begin position="76"/>
        <end position="104"/>
    </location>
</feature>
<comment type="similarity">
    <text evidence="2">Belongs to the SAP domain-containing ribonucleoprotein family.</text>
</comment>
<feature type="compositionally biased region" description="Basic residues" evidence="3">
    <location>
        <begin position="235"/>
        <end position="244"/>
    </location>
</feature>
<gene>
    <name evidence="5" type="ORF">K490DRAFT_60078</name>
</gene>
<feature type="compositionally biased region" description="Acidic residues" evidence="3">
    <location>
        <begin position="62"/>
        <end position="74"/>
    </location>
</feature>
<sequence length="291" mass="30635">MTDYSKMKNAELETLLKDRKLPHTGKKAEMVARLHEADKATPSAETSQPAESSKPATTTAAAEDEIDWDEDDAADTTKPADTTAAAEIKPADATTEPAAATMAAGGKGQVANPVAVPNQVTDVDPSTTHDLAVKPPPGSSEPTTTSNAPSEPKEADKPAVDFSSGIAQTTLEEELEKRRARAKKFGISDEESEKMLERAKKFGTDTSGPAGLNEALPERRKRGREAGDEGQAGRGGKRGRRGRGGRPGNERRDSSSKVQKPAQSGGWMSEADKAKAEARKARFATAAGEGA</sequence>
<dbReference type="EMBL" id="ML978752">
    <property type="protein sequence ID" value="KAF2083897.1"/>
    <property type="molecule type" value="Genomic_DNA"/>
</dbReference>
<dbReference type="OrthoDB" id="445357at2759"/>
<evidence type="ECO:0000256" key="3">
    <source>
        <dbReference type="SAM" id="MobiDB-lite"/>
    </source>
</evidence>
<dbReference type="PANTHER" id="PTHR46551:SF1">
    <property type="entry name" value="SAP DOMAIN-CONTAINING RIBONUCLEOPROTEIN"/>
    <property type="match status" value="1"/>
</dbReference>
<evidence type="ECO:0000259" key="4">
    <source>
        <dbReference type="PROSITE" id="PS50800"/>
    </source>
</evidence>
<feature type="domain" description="SAP" evidence="4">
    <location>
        <begin position="4"/>
        <end position="38"/>
    </location>
</feature>
<dbReference type="Proteomes" id="UP000799776">
    <property type="component" value="Unassembled WGS sequence"/>
</dbReference>
<keyword evidence="1" id="KW-0597">Phosphoprotein</keyword>
<dbReference type="GO" id="GO:0005634">
    <property type="term" value="C:nucleus"/>
    <property type="evidence" value="ECO:0007669"/>
    <property type="project" value="TreeGrafter"/>
</dbReference>